<dbReference type="PROSITE" id="PS51864">
    <property type="entry name" value="ASTACIN"/>
    <property type="match status" value="1"/>
</dbReference>
<keyword evidence="4" id="KW-0732">Signal</keyword>
<dbReference type="PANTHER" id="PTHR10127">
    <property type="entry name" value="DISCOIDIN, CUB, EGF, LAMININ , AND ZINC METALLOPROTEASE DOMAIN CONTAINING"/>
    <property type="match status" value="1"/>
</dbReference>
<keyword evidence="3 4" id="KW-0378">Hydrolase</keyword>
<feature type="binding site" evidence="3">
    <location>
        <position position="148"/>
    </location>
    <ligand>
        <name>Zn(2+)</name>
        <dbReference type="ChEBI" id="CHEBI:29105"/>
        <note>catalytic</note>
    </ligand>
</feature>
<proteinExistence type="predicted"/>
<evidence type="ECO:0000313" key="8">
    <source>
        <dbReference type="Proteomes" id="UP001054837"/>
    </source>
</evidence>
<dbReference type="Gene3D" id="2.60.120.200">
    <property type="match status" value="1"/>
</dbReference>
<feature type="signal peptide" evidence="4">
    <location>
        <begin position="1"/>
        <end position="22"/>
    </location>
</feature>
<dbReference type="PROSITE" id="PS50060">
    <property type="entry name" value="MAM_2"/>
    <property type="match status" value="1"/>
</dbReference>
<evidence type="ECO:0000313" key="7">
    <source>
        <dbReference type="EMBL" id="GIX76305.1"/>
    </source>
</evidence>
<organism evidence="7 8">
    <name type="scientific">Caerostris darwini</name>
    <dbReference type="NCBI Taxonomy" id="1538125"/>
    <lineage>
        <taxon>Eukaryota</taxon>
        <taxon>Metazoa</taxon>
        <taxon>Ecdysozoa</taxon>
        <taxon>Arthropoda</taxon>
        <taxon>Chelicerata</taxon>
        <taxon>Arachnida</taxon>
        <taxon>Araneae</taxon>
        <taxon>Araneomorphae</taxon>
        <taxon>Entelegynae</taxon>
        <taxon>Araneoidea</taxon>
        <taxon>Araneidae</taxon>
        <taxon>Caerostris</taxon>
    </lineage>
</organism>
<dbReference type="Proteomes" id="UP001054837">
    <property type="component" value="Unassembled WGS sequence"/>
</dbReference>
<comment type="caution">
    <text evidence="3">Lacks conserved residue(s) required for the propagation of feature annotation.</text>
</comment>
<dbReference type="GO" id="GO:0008270">
    <property type="term" value="F:zinc ion binding"/>
    <property type="evidence" value="ECO:0007669"/>
    <property type="project" value="UniProtKB-UniRule"/>
</dbReference>
<dbReference type="Pfam" id="PF01400">
    <property type="entry name" value="Astacin"/>
    <property type="match status" value="1"/>
</dbReference>
<evidence type="ECO:0000259" key="6">
    <source>
        <dbReference type="PROSITE" id="PS51864"/>
    </source>
</evidence>
<dbReference type="InterPro" id="IPR001506">
    <property type="entry name" value="Peptidase_M12A"/>
</dbReference>
<evidence type="ECO:0000256" key="2">
    <source>
        <dbReference type="ARBA" id="ARBA00025529"/>
    </source>
</evidence>
<dbReference type="EMBL" id="BPLQ01000920">
    <property type="protein sequence ID" value="GIX76305.1"/>
    <property type="molecule type" value="Genomic_DNA"/>
</dbReference>
<dbReference type="InterPro" id="IPR000998">
    <property type="entry name" value="MAM_dom"/>
</dbReference>
<dbReference type="SUPFAM" id="SSF49899">
    <property type="entry name" value="Concanavalin A-like lectins/glucanases"/>
    <property type="match status" value="1"/>
</dbReference>
<comment type="cofactor">
    <cofactor evidence="3 4">
        <name>Zn(2+)</name>
        <dbReference type="ChEBI" id="CHEBI:29105"/>
    </cofactor>
    <text evidence="3 4">Binds 1 zinc ion per subunit.</text>
</comment>
<keyword evidence="3 4" id="KW-0862">Zinc</keyword>
<dbReference type="GO" id="GO:0004222">
    <property type="term" value="F:metalloendopeptidase activity"/>
    <property type="evidence" value="ECO:0007669"/>
    <property type="project" value="UniProtKB-UniRule"/>
</dbReference>
<keyword evidence="3 4" id="KW-0479">Metal-binding</keyword>
<dbReference type="GO" id="GO:0016020">
    <property type="term" value="C:membrane"/>
    <property type="evidence" value="ECO:0007669"/>
    <property type="project" value="InterPro"/>
</dbReference>
<dbReference type="SMART" id="SM00235">
    <property type="entry name" value="ZnMc"/>
    <property type="match status" value="1"/>
</dbReference>
<reference evidence="7 8" key="1">
    <citation type="submission" date="2021-06" db="EMBL/GenBank/DDBJ databases">
        <title>Caerostris darwini draft genome.</title>
        <authorList>
            <person name="Kono N."/>
            <person name="Arakawa K."/>
        </authorList>
    </citation>
    <scope>NUCLEOTIDE SEQUENCE [LARGE SCALE GENOMIC DNA]</scope>
</reference>
<dbReference type="Pfam" id="PF00629">
    <property type="entry name" value="MAM"/>
    <property type="match status" value="1"/>
</dbReference>
<protein>
    <recommendedName>
        <fullName evidence="4">Metalloendopeptidase</fullName>
        <ecNumber evidence="4">3.4.24.-</ecNumber>
    </recommendedName>
</protein>
<dbReference type="PANTHER" id="PTHR10127:SF850">
    <property type="entry name" value="METALLOENDOPEPTIDASE"/>
    <property type="match status" value="1"/>
</dbReference>
<sequence>MAMGSFYVIAFLTTLLYCHALADNPMENKGLFEGDIAGIDPYVLTDRNAVVDEAELWPGGVVYYEIDWKLRDVKDILQEAFDEYETKTCIRFKPKTAATKDYIKLTIVSGCWSSVGRKGGEQEISLSEGCHDKVSAVHEIGHALGLWHEHSRSDRDDYLEIIWSNIKPGAEQNFLKLKAWENNLLGEEFDYNSIMLYGEYAFAKNKKSMTMRPRKEGVVIGLINNKPGLSDSDVRRINKLYECNGNKRPPPPDVPDFKCDFEAGMCGMENHENNQKANWEIKTGTLGGRTGSYVSVNAADASFRKVRLITPFFGAYGRKKACFKFDIYFNGGGVVALDVMLHNINTSKLVMKHVDKKDEWQSMKIDVDLEGDVKFSLDARTRKSDGEGLIALDNIVYQLRECD</sequence>
<evidence type="ECO:0000259" key="5">
    <source>
        <dbReference type="PROSITE" id="PS50060"/>
    </source>
</evidence>
<keyword evidence="3 4" id="KW-0482">Metalloprotease</keyword>
<dbReference type="PRINTS" id="PR00480">
    <property type="entry name" value="ASTACIN"/>
</dbReference>
<dbReference type="GO" id="GO:0006508">
    <property type="term" value="P:proteolysis"/>
    <property type="evidence" value="ECO:0007669"/>
    <property type="project" value="UniProtKB-KW"/>
</dbReference>
<feature type="binding site" evidence="3">
    <location>
        <position position="142"/>
    </location>
    <ligand>
        <name>Zn(2+)</name>
        <dbReference type="ChEBI" id="CHEBI:29105"/>
        <note>catalytic</note>
    </ligand>
</feature>
<feature type="chain" id="PRO_5043091804" description="Metalloendopeptidase" evidence="4">
    <location>
        <begin position="23"/>
        <end position="403"/>
    </location>
</feature>
<dbReference type="EC" id="3.4.24.-" evidence="4"/>
<dbReference type="AlphaFoldDB" id="A0AAV4MWF9"/>
<feature type="binding site" evidence="3">
    <location>
        <position position="138"/>
    </location>
    <ligand>
        <name>Zn(2+)</name>
        <dbReference type="ChEBI" id="CHEBI:29105"/>
        <note>catalytic</note>
    </ligand>
</feature>
<feature type="active site" evidence="3">
    <location>
        <position position="139"/>
    </location>
</feature>
<dbReference type="InterPro" id="IPR024079">
    <property type="entry name" value="MetalloPept_cat_dom_sf"/>
</dbReference>
<comment type="subunit">
    <text evidence="1">Monomer.</text>
</comment>
<comment type="function">
    <text evidence="2">Zinc metalloprotease. Provoques deadhesion of endothelial cells from cell cultures, and also degradation of fibronectin, fibrinogen and gelatin in vitro. Its role in the venom is not fully understood but it might act as a spreading factor that facilitates diffusion of other venom toxins. Alternatively, it might be involved in the proteolytic processing of other venom toxins or it might play a role in extra-oral digestion of prey.</text>
</comment>
<feature type="domain" description="MAM" evidence="5">
    <location>
        <begin position="257"/>
        <end position="403"/>
    </location>
</feature>
<feature type="domain" description="Peptidase M12A" evidence="6">
    <location>
        <begin position="48"/>
        <end position="244"/>
    </location>
</feature>
<accession>A0AAV4MWF9</accession>
<dbReference type="InterPro" id="IPR006026">
    <property type="entry name" value="Peptidase_Metallo"/>
</dbReference>
<comment type="caution">
    <text evidence="7">The sequence shown here is derived from an EMBL/GenBank/DDBJ whole genome shotgun (WGS) entry which is preliminary data.</text>
</comment>
<dbReference type="CDD" id="cd04280">
    <property type="entry name" value="ZnMc_astacin_like"/>
    <property type="match status" value="1"/>
</dbReference>
<dbReference type="InterPro" id="IPR013320">
    <property type="entry name" value="ConA-like_dom_sf"/>
</dbReference>
<dbReference type="Gene3D" id="3.40.390.10">
    <property type="entry name" value="Collagenase (Catalytic Domain)"/>
    <property type="match status" value="1"/>
</dbReference>
<dbReference type="InterPro" id="IPR034035">
    <property type="entry name" value="Astacin-like_dom"/>
</dbReference>
<evidence type="ECO:0000256" key="3">
    <source>
        <dbReference type="PROSITE-ProRule" id="PRU01211"/>
    </source>
</evidence>
<dbReference type="SMART" id="SM00137">
    <property type="entry name" value="MAM"/>
    <property type="match status" value="1"/>
</dbReference>
<evidence type="ECO:0000256" key="4">
    <source>
        <dbReference type="RuleBase" id="RU361183"/>
    </source>
</evidence>
<keyword evidence="8" id="KW-1185">Reference proteome</keyword>
<name>A0AAV4MWF9_9ARAC</name>
<evidence type="ECO:0000256" key="1">
    <source>
        <dbReference type="ARBA" id="ARBA00011245"/>
    </source>
</evidence>
<dbReference type="SUPFAM" id="SSF55486">
    <property type="entry name" value="Metalloproteases ('zincins'), catalytic domain"/>
    <property type="match status" value="1"/>
</dbReference>
<gene>
    <name evidence="7" type="ORF">CDAR_418591</name>
</gene>
<keyword evidence="3 4" id="KW-0645">Protease</keyword>